<dbReference type="EMBL" id="JBHSDK010000002">
    <property type="protein sequence ID" value="MFC4333947.1"/>
    <property type="molecule type" value="Genomic_DNA"/>
</dbReference>
<proteinExistence type="inferred from homology"/>
<comment type="similarity">
    <text evidence="1">Belongs to the aspartate/glutamate racemases family.</text>
</comment>
<evidence type="ECO:0000256" key="1">
    <source>
        <dbReference type="ARBA" id="ARBA00007847"/>
    </source>
</evidence>
<dbReference type="InterPro" id="IPR033134">
    <property type="entry name" value="Asp/Glu_racemase_AS_2"/>
</dbReference>
<dbReference type="RefSeq" id="WP_380617685.1">
    <property type="nucleotide sequence ID" value="NZ_JBHSDK010000002.1"/>
</dbReference>
<accession>A0ABV8TTZ8</accession>
<dbReference type="PANTHER" id="PTHR21198:SF7">
    <property type="entry name" value="ASPARTATE-GLUTAMATE RACEMASE FAMILY"/>
    <property type="match status" value="1"/>
</dbReference>
<evidence type="ECO:0000256" key="2">
    <source>
        <dbReference type="ARBA" id="ARBA00023235"/>
    </source>
</evidence>
<gene>
    <name evidence="3" type="ORF">ACFPET_01900</name>
</gene>
<dbReference type="InterPro" id="IPR004380">
    <property type="entry name" value="Asp_race"/>
</dbReference>
<evidence type="ECO:0000313" key="4">
    <source>
        <dbReference type="Proteomes" id="UP001595823"/>
    </source>
</evidence>
<protein>
    <submittedName>
        <fullName evidence="3">Aspartate/glutamate racemase family protein</fullName>
    </submittedName>
</protein>
<name>A0ABV8TTZ8_9ACTN</name>
<organism evidence="3 4">
    <name type="scientific">Salininema proteolyticum</name>
    <dbReference type="NCBI Taxonomy" id="1607685"/>
    <lineage>
        <taxon>Bacteria</taxon>
        <taxon>Bacillati</taxon>
        <taxon>Actinomycetota</taxon>
        <taxon>Actinomycetes</taxon>
        <taxon>Glycomycetales</taxon>
        <taxon>Glycomycetaceae</taxon>
        <taxon>Salininema</taxon>
    </lineage>
</organism>
<dbReference type="Gene3D" id="3.40.50.1860">
    <property type="match status" value="2"/>
</dbReference>
<dbReference type="SUPFAM" id="SSF53681">
    <property type="entry name" value="Aspartate/glutamate racemase"/>
    <property type="match status" value="2"/>
</dbReference>
<sequence>MKTIGLIGGMSAESSADYYRYLNHGVNRRLGGHHNAKSVMVTVDFAEIERLQRAGEWDEQGRMLAEAARTLEKAGADCAALCTNTMHLVAGHVEEAISIPLVHLVDATADAIRAEGLGKVALLGTAFTMEHGFYQDRMSRHGIEILTPGEDGRGEVHRAVYEELTRGVVLDATRERFLEVIEGLRERGAEGVILGCTEIGMLIKPEHTDLPVFDSALVHAEALAEFAVGT</sequence>
<evidence type="ECO:0000313" key="3">
    <source>
        <dbReference type="EMBL" id="MFC4333947.1"/>
    </source>
</evidence>
<comment type="caution">
    <text evidence="3">The sequence shown here is derived from an EMBL/GenBank/DDBJ whole genome shotgun (WGS) entry which is preliminary data.</text>
</comment>
<dbReference type="PANTHER" id="PTHR21198">
    <property type="entry name" value="GLUTAMATE RACEMASE"/>
    <property type="match status" value="1"/>
</dbReference>
<keyword evidence="4" id="KW-1185">Reference proteome</keyword>
<keyword evidence="2" id="KW-0413">Isomerase</keyword>
<reference evidence="4" key="1">
    <citation type="journal article" date="2019" name="Int. J. Syst. Evol. Microbiol.">
        <title>The Global Catalogue of Microorganisms (GCM) 10K type strain sequencing project: providing services to taxonomists for standard genome sequencing and annotation.</title>
        <authorList>
            <consortium name="The Broad Institute Genomics Platform"/>
            <consortium name="The Broad Institute Genome Sequencing Center for Infectious Disease"/>
            <person name="Wu L."/>
            <person name="Ma J."/>
        </authorList>
    </citation>
    <scope>NUCLEOTIDE SEQUENCE [LARGE SCALE GENOMIC DNA]</scope>
    <source>
        <strain evidence="4">IBRC-M 10908</strain>
    </source>
</reference>
<dbReference type="InterPro" id="IPR001920">
    <property type="entry name" value="Asp/Glu_race"/>
</dbReference>
<dbReference type="PROSITE" id="PS00924">
    <property type="entry name" value="ASP_GLU_RACEMASE_2"/>
    <property type="match status" value="1"/>
</dbReference>
<dbReference type="Pfam" id="PF01177">
    <property type="entry name" value="Asp_Glu_race"/>
    <property type="match status" value="1"/>
</dbReference>
<dbReference type="InterPro" id="IPR015942">
    <property type="entry name" value="Asp/Glu/hydantoin_racemase"/>
</dbReference>
<dbReference type="Proteomes" id="UP001595823">
    <property type="component" value="Unassembled WGS sequence"/>
</dbReference>
<dbReference type="NCBIfam" id="TIGR00035">
    <property type="entry name" value="asp_race"/>
    <property type="match status" value="1"/>
</dbReference>